<keyword evidence="11" id="KW-0067">ATP-binding</keyword>
<dbReference type="PROSITE" id="PS50113">
    <property type="entry name" value="PAC"/>
    <property type="match status" value="1"/>
</dbReference>
<evidence type="ECO:0000256" key="1">
    <source>
        <dbReference type="ARBA" id="ARBA00000085"/>
    </source>
</evidence>
<dbReference type="SUPFAM" id="SSF47226">
    <property type="entry name" value="Histidine-containing phosphotransfer domain, HPT domain"/>
    <property type="match status" value="1"/>
</dbReference>
<dbReference type="InterPro" id="IPR000700">
    <property type="entry name" value="PAS-assoc_C"/>
</dbReference>
<dbReference type="EMBL" id="JAHESE010000001">
    <property type="protein sequence ID" value="MBT1707154.1"/>
    <property type="molecule type" value="Genomic_DNA"/>
</dbReference>
<dbReference type="InterPro" id="IPR003661">
    <property type="entry name" value="HisK_dim/P_dom"/>
</dbReference>
<accession>A0AAP2DVH3</accession>
<evidence type="ECO:0000256" key="17">
    <source>
        <dbReference type="PROSITE-ProRule" id="PRU00110"/>
    </source>
</evidence>
<keyword evidence="6 18" id="KW-0597">Phosphoprotein</keyword>
<keyword evidence="5" id="KW-0997">Cell inner membrane</keyword>
<keyword evidence="7" id="KW-0808">Transferase</keyword>
<dbReference type="PROSITE" id="PS50894">
    <property type="entry name" value="HPT"/>
    <property type="match status" value="1"/>
</dbReference>
<evidence type="ECO:0000256" key="5">
    <source>
        <dbReference type="ARBA" id="ARBA00022519"/>
    </source>
</evidence>
<dbReference type="InterPro" id="IPR036097">
    <property type="entry name" value="HisK_dim/P_sf"/>
</dbReference>
<dbReference type="InterPro" id="IPR005467">
    <property type="entry name" value="His_kinase_dom"/>
</dbReference>
<name>A0AAP2DVH3_9BACT</name>
<dbReference type="Gene3D" id="1.10.287.130">
    <property type="match status" value="1"/>
</dbReference>
<comment type="caution">
    <text evidence="23">The sequence shown here is derived from an EMBL/GenBank/DDBJ whole genome shotgun (WGS) entry which is preliminary data.</text>
</comment>
<comment type="subunit">
    <text evidence="15">At low DSF concentrations, interacts with RpfF.</text>
</comment>
<dbReference type="GO" id="GO:0005886">
    <property type="term" value="C:plasma membrane"/>
    <property type="evidence" value="ECO:0007669"/>
    <property type="project" value="UniProtKB-SubCell"/>
</dbReference>
<feature type="domain" description="HPt" evidence="22">
    <location>
        <begin position="538"/>
        <end position="631"/>
    </location>
</feature>
<evidence type="ECO:0000256" key="7">
    <source>
        <dbReference type="ARBA" id="ARBA00022679"/>
    </source>
</evidence>
<comment type="catalytic activity">
    <reaction evidence="1">
        <text>ATP + protein L-histidine = ADP + protein N-phospho-L-histidine.</text>
        <dbReference type="EC" id="2.7.13.3"/>
    </reaction>
</comment>
<dbReference type="Gene3D" id="3.40.50.2300">
    <property type="match status" value="1"/>
</dbReference>
<evidence type="ECO:0000256" key="12">
    <source>
        <dbReference type="ARBA" id="ARBA00022989"/>
    </source>
</evidence>
<evidence type="ECO:0000256" key="9">
    <source>
        <dbReference type="ARBA" id="ARBA00022741"/>
    </source>
</evidence>
<dbReference type="PROSITE" id="PS50110">
    <property type="entry name" value="RESPONSE_REGULATORY"/>
    <property type="match status" value="1"/>
</dbReference>
<keyword evidence="4" id="KW-1003">Cell membrane</keyword>
<evidence type="ECO:0000256" key="6">
    <source>
        <dbReference type="ARBA" id="ARBA00022553"/>
    </source>
</evidence>
<sequence length="633" mass="71321">MDTADINEAYFSGNMLFDILLKTTPDQIYFKDRDSRFLRCSQKQAIWLGATNEEELWGKTDFDFFSAEHSNQAFFDEQRIIATGIPLINIEERETFEDGSSRWITTSKWPLLNDRQEILGTFGVSRDITDKKKAEHALRAKQTFMANMSHEIRTPMNAILGLSKLLMKTSLDTTQRDYLQTIVSSGQNLLVIINDILDVSKIESGKLRFEKIGMKLEQVVPMTIAGFQQKAEEKNIAIKYSIDPRISPVHLSDPVRIGQILNNLVSNATKFTDKGYVSVTCTLLEKNGDVEVVQFTVADTGIGMNDTSRIFNSFEQENSTVTRKYGGTGLGLAICNQLISQFHGTIDVKSVHGKGTTFIVVLPLQVGSESDIIRHDHDIPTHEVLEGKRVLVVDDVETNTFLTRMCLEGWKATVDVAHNGKAAIQKIKNYPYDIVLMDMQMPEMDGLTATRYIRKALHNDLPIIALTANALKEEEEACLEAGMNDFVAKPFEEMVLLRKILRLLQLRCDTVAASLVTTPAAERARYSLDQLIRLSDGDQAVYQELLGKFLKSIPQHVQEIKDYALVKDLASLRHKAHSLKSPVSFLHIPEAVTILQELEKGSLEDDPQKHHRSIVQLDELLTEIVEELKAKLL</sequence>
<keyword evidence="9" id="KW-0547">Nucleotide-binding</keyword>
<keyword evidence="13" id="KW-0902">Two-component regulatory system</keyword>
<dbReference type="CDD" id="cd17546">
    <property type="entry name" value="REC_hyHK_CKI1_RcsC-like"/>
    <property type="match status" value="1"/>
</dbReference>
<dbReference type="PRINTS" id="PR00344">
    <property type="entry name" value="BCTRLSENSOR"/>
</dbReference>
<dbReference type="NCBIfam" id="TIGR00229">
    <property type="entry name" value="sensory_box"/>
    <property type="match status" value="1"/>
</dbReference>
<feature type="domain" description="Histidine kinase" evidence="19">
    <location>
        <begin position="147"/>
        <end position="366"/>
    </location>
</feature>
<evidence type="ECO:0000256" key="2">
    <source>
        <dbReference type="ARBA" id="ARBA00004429"/>
    </source>
</evidence>
<evidence type="ECO:0000313" key="23">
    <source>
        <dbReference type="EMBL" id="MBT1707154.1"/>
    </source>
</evidence>
<dbReference type="SMART" id="SM00388">
    <property type="entry name" value="HisKA"/>
    <property type="match status" value="1"/>
</dbReference>
<dbReference type="SUPFAM" id="SSF55785">
    <property type="entry name" value="PYP-like sensor domain (PAS domain)"/>
    <property type="match status" value="1"/>
</dbReference>
<dbReference type="SMART" id="SM00387">
    <property type="entry name" value="HATPase_c"/>
    <property type="match status" value="1"/>
</dbReference>
<evidence type="ECO:0000256" key="16">
    <source>
        <dbReference type="ARBA" id="ARBA00068150"/>
    </source>
</evidence>
<dbReference type="CDD" id="cd16922">
    <property type="entry name" value="HATPase_EvgS-ArcB-TorS-like"/>
    <property type="match status" value="1"/>
</dbReference>
<comment type="subcellular location">
    <subcellularLocation>
        <location evidence="2">Cell inner membrane</location>
        <topology evidence="2">Multi-pass membrane protein</topology>
    </subcellularLocation>
</comment>
<dbReference type="CDD" id="cd00082">
    <property type="entry name" value="HisKA"/>
    <property type="match status" value="1"/>
</dbReference>
<dbReference type="InterPro" id="IPR001789">
    <property type="entry name" value="Sig_transdc_resp-reg_receiver"/>
</dbReference>
<proteinExistence type="predicted"/>
<evidence type="ECO:0000256" key="18">
    <source>
        <dbReference type="PROSITE-ProRule" id="PRU00169"/>
    </source>
</evidence>
<dbReference type="FunFam" id="1.10.287.130:FF:000002">
    <property type="entry name" value="Two-component osmosensing histidine kinase"/>
    <property type="match status" value="1"/>
</dbReference>
<feature type="domain" description="Response regulatory" evidence="20">
    <location>
        <begin position="389"/>
        <end position="504"/>
    </location>
</feature>
<dbReference type="InterPro" id="IPR011006">
    <property type="entry name" value="CheY-like_superfamily"/>
</dbReference>
<dbReference type="Pfam" id="PF00512">
    <property type="entry name" value="HisKA"/>
    <property type="match status" value="1"/>
</dbReference>
<evidence type="ECO:0000256" key="8">
    <source>
        <dbReference type="ARBA" id="ARBA00022692"/>
    </source>
</evidence>
<dbReference type="Pfam" id="PF00072">
    <property type="entry name" value="Response_reg"/>
    <property type="match status" value="1"/>
</dbReference>
<dbReference type="SUPFAM" id="SSF52172">
    <property type="entry name" value="CheY-like"/>
    <property type="match status" value="1"/>
</dbReference>
<keyword evidence="12" id="KW-1133">Transmembrane helix</keyword>
<keyword evidence="10" id="KW-0418">Kinase</keyword>
<dbReference type="Gene3D" id="3.30.450.20">
    <property type="entry name" value="PAS domain"/>
    <property type="match status" value="1"/>
</dbReference>
<dbReference type="PANTHER" id="PTHR43047">
    <property type="entry name" value="TWO-COMPONENT HISTIDINE PROTEIN KINASE"/>
    <property type="match status" value="1"/>
</dbReference>
<dbReference type="InterPro" id="IPR013656">
    <property type="entry name" value="PAS_4"/>
</dbReference>
<evidence type="ECO:0000313" key="24">
    <source>
        <dbReference type="Proteomes" id="UP001319080"/>
    </source>
</evidence>
<dbReference type="InterPro" id="IPR004358">
    <property type="entry name" value="Sig_transdc_His_kin-like_C"/>
</dbReference>
<dbReference type="PROSITE" id="PS50109">
    <property type="entry name" value="HIS_KIN"/>
    <property type="match status" value="1"/>
</dbReference>
<organism evidence="23 24">
    <name type="scientific">Dawidia cretensis</name>
    <dbReference type="NCBI Taxonomy" id="2782350"/>
    <lineage>
        <taxon>Bacteria</taxon>
        <taxon>Pseudomonadati</taxon>
        <taxon>Bacteroidota</taxon>
        <taxon>Cytophagia</taxon>
        <taxon>Cytophagales</taxon>
        <taxon>Chryseotaleaceae</taxon>
        <taxon>Dawidia</taxon>
    </lineage>
</organism>
<feature type="modified residue" description="Phosphohistidine" evidence="17">
    <location>
        <position position="577"/>
    </location>
</feature>
<keyword evidence="24" id="KW-1185">Reference proteome</keyword>
<dbReference type="SMART" id="SM00448">
    <property type="entry name" value="REC"/>
    <property type="match status" value="1"/>
</dbReference>
<dbReference type="InterPro" id="IPR036890">
    <property type="entry name" value="HATPase_C_sf"/>
</dbReference>
<evidence type="ECO:0000256" key="14">
    <source>
        <dbReference type="ARBA" id="ARBA00023136"/>
    </source>
</evidence>
<feature type="domain" description="PAC" evidence="21">
    <location>
        <begin position="88"/>
        <end position="140"/>
    </location>
</feature>
<dbReference type="InterPro" id="IPR000014">
    <property type="entry name" value="PAS"/>
</dbReference>
<dbReference type="FunFam" id="3.30.565.10:FF:000010">
    <property type="entry name" value="Sensor histidine kinase RcsC"/>
    <property type="match status" value="1"/>
</dbReference>
<protein>
    <recommendedName>
        <fullName evidence="16">Sensory/regulatory protein RpfC</fullName>
        <ecNumber evidence="3">2.7.13.3</ecNumber>
    </recommendedName>
</protein>
<dbReference type="EC" id="2.7.13.3" evidence="3"/>
<reference evidence="23 24" key="1">
    <citation type="submission" date="2021-05" db="EMBL/GenBank/DDBJ databases">
        <title>A Polyphasic approach of four new species of the genus Ohtaekwangia: Ohtaekwangia histidinii sp. nov., Ohtaekwangia cretensis sp. nov., Ohtaekwangia indiensis sp. nov., Ohtaekwangia reichenbachii sp. nov. from diverse environment.</title>
        <authorList>
            <person name="Octaviana S."/>
        </authorList>
    </citation>
    <scope>NUCLEOTIDE SEQUENCE [LARGE SCALE GENOMIC DNA]</scope>
    <source>
        <strain evidence="23 24">PWU5</strain>
    </source>
</reference>
<dbReference type="Pfam" id="PF08448">
    <property type="entry name" value="PAS_4"/>
    <property type="match status" value="1"/>
</dbReference>
<dbReference type="Gene3D" id="3.30.565.10">
    <property type="entry name" value="Histidine kinase-like ATPase, C-terminal domain"/>
    <property type="match status" value="1"/>
</dbReference>
<evidence type="ECO:0000259" key="22">
    <source>
        <dbReference type="PROSITE" id="PS50894"/>
    </source>
</evidence>
<dbReference type="InterPro" id="IPR035965">
    <property type="entry name" value="PAS-like_dom_sf"/>
</dbReference>
<evidence type="ECO:0000259" key="21">
    <source>
        <dbReference type="PROSITE" id="PS50113"/>
    </source>
</evidence>
<dbReference type="PANTHER" id="PTHR43047:SF72">
    <property type="entry name" value="OSMOSENSING HISTIDINE PROTEIN KINASE SLN1"/>
    <property type="match status" value="1"/>
</dbReference>
<dbReference type="GO" id="GO:0005524">
    <property type="term" value="F:ATP binding"/>
    <property type="evidence" value="ECO:0007669"/>
    <property type="project" value="UniProtKB-KW"/>
</dbReference>
<dbReference type="InterPro" id="IPR036641">
    <property type="entry name" value="HPT_dom_sf"/>
</dbReference>
<dbReference type="Pfam" id="PF01627">
    <property type="entry name" value="Hpt"/>
    <property type="match status" value="1"/>
</dbReference>
<dbReference type="GO" id="GO:0009927">
    <property type="term" value="F:histidine phosphotransfer kinase activity"/>
    <property type="evidence" value="ECO:0007669"/>
    <property type="project" value="TreeGrafter"/>
</dbReference>
<evidence type="ECO:0000256" key="3">
    <source>
        <dbReference type="ARBA" id="ARBA00012438"/>
    </source>
</evidence>
<evidence type="ECO:0000256" key="13">
    <source>
        <dbReference type="ARBA" id="ARBA00023012"/>
    </source>
</evidence>
<dbReference type="Proteomes" id="UP001319080">
    <property type="component" value="Unassembled WGS sequence"/>
</dbReference>
<dbReference type="SUPFAM" id="SSF55874">
    <property type="entry name" value="ATPase domain of HSP90 chaperone/DNA topoisomerase II/histidine kinase"/>
    <property type="match status" value="1"/>
</dbReference>
<dbReference type="Pfam" id="PF02518">
    <property type="entry name" value="HATPase_c"/>
    <property type="match status" value="1"/>
</dbReference>
<dbReference type="InterPro" id="IPR003594">
    <property type="entry name" value="HATPase_dom"/>
</dbReference>
<evidence type="ECO:0000256" key="4">
    <source>
        <dbReference type="ARBA" id="ARBA00022475"/>
    </source>
</evidence>
<dbReference type="SUPFAM" id="SSF47384">
    <property type="entry name" value="Homodimeric domain of signal transducing histidine kinase"/>
    <property type="match status" value="1"/>
</dbReference>
<gene>
    <name evidence="23" type="ORF">KK062_02915</name>
</gene>
<dbReference type="Gene3D" id="1.20.120.160">
    <property type="entry name" value="HPT domain"/>
    <property type="match status" value="1"/>
</dbReference>
<keyword evidence="14" id="KW-0472">Membrane</keyword>
<evidence type="ECO:0000256" key="11">
    <source>
        <dbReference type="ARBA" id="ARBA00022840"/>
    </source>
</evidence>
<dbReference type="GO" id="GO:0000155">
    <property type="term" value="F:phosphorelay sensor kinase activity"/>
    <property type="evidence" value="ECO:0007669"/>
    <property type="project" value="InterPro"/>
</dbReference>
<dbReference type="InterPro" id="IPR008207">
    <property type="entry name" value="Sig_transdc_His_kin_Hpt_dom"/>
</dbReference>
<evidence type="ECO:0000256" key="15">
    <source>
        <dbReference type="ARBA" id="ARBA00064003"/>
    </source>
</evidence>
<evidence type="ECO:0000259" key="20">
    <source>
        <dbReference type="PROSITE" id="PS50110"/>
    </source>
</evidence>
<keyword evidence="8" id="KW-0812">Transmembrane</keyword>
<evidence type="ECO:0000256" key="10">
    <source>
        <dbReference type="ARBA" id="ARBA00022777"/>
    </source>
</evidence>
<feature type="modified residue" description="4-aspartylphosphate" evidence="18">
    <location>
        <position position="438"/>
    </location>
</feature>
<evidence type="ECO:0000259" key="19">
    <source>
        <dbReference type="PROSITE" id="PS50109"/>
    </source>
</evidence>
<dbReference type="AlphaFoldDB" id="A0AAP2DVH3"/>